<reference evidence="1" key="2">
    <citation type="submission" date="2019-05" db="EMBL/GenBank/DDBJ databases">
        <title>Flavobacterium columnare strain B185, complete genome.</title>
        <authorList>
            <person name="Sundberg L.-R."/>
            <person name="Papponen P."/>
            <person name="Laanto E."/>
        </authorList>
    </citation>
    <scope>NUCLEOTIDE SEQUENCE</scope>
    <source>
        <strain evidence="1 3">B185</strain>
    </source>
</reference>
<name>A0AAI8CI77_9FLAO</name>
<gene>
    <name evidence="1" type="ORF">UN65_10280</name>
    <name evidence="2" type="ORF">UN65_10315</name>
</gene>
<evidence type="ECO:0000313" key="1">
    <source>
        <dbReference type="EMBL" id="AMO20671.1"/>
    </source>
</evidence>
<evidence type="ECO:0000313" key="3">
    <source>
        <dbReference type="Proteomes" id="UP000304840"/>
    </source>
</evidence>
<reference evidence="3" key="1">
    <citation type="submission" date="2016-03" db="EMBL/GenBank/DDBJ databases">
        <title>Flavobacterium columnare strain B185, complete genome.</title>
        <authorList>
            <person name="Sundberg L.-R."/>
            <person name="Papponen P."/>
            <person name="Laanto E."/>
        </authorList>
    </citation>
    <scope>NUCLEOTIDE SEQUENCE [LARGE SCALE GENOMIC DNA]</scope>
    <source>
        <strain evidence="3">B185</strain>
    </source>
</reference>
<dbReference type="Proteomes" id="UP000304840">
    <property type="component" value="Chromosome"/>
</dbReference>
<proteinExistence type="predicted"/>
<evidence type="ECO:0000313" key="2">
    <source>
        <dbReference type="EMBL" id="AMO20676.1"/>
    </source>
</evidence>
<reference evidence="1 3" key="3">
    <citation type="submission" date="2019-05" db="EMBL/GenBank/DDBJ databases">
        <authorList>
            <person name="Ravantti J.J."/>
        </authorList>
    </citation>
    <scope>NUCLEOTIDE SEQUENCE [LARGE SCALE GENOMIC DNA]</scope>
    <source>
        <strain evidence="1 3">B185</strain>
    </source>
</reference>
<protein>
    <submittedName>
        <fullName evidence="1">Uncharacterized protein</fullName>
    </submittedName>
</protein>
<dbReference type="EMBL" id="CP010992">
    <property type="protein sequence ID" value="AMO20676.1"/>
    <property type="molecule type" value="Genomic_DNA"/>
</dbReference>
<dbReference type="RefSeq" id="WP_138425496.1">
    <property type="nucleotide sequence ID" value="NZ_CP010992.1"/>
</dbReference>
<sequence>MNLFDIIDFKNGVLSNKNACLLFNVDLKDQKYNLVEDIVQIEFNSLDSAFVDIGWYPEDFEIEKNSFFLVRAFKDSSWDNIIYKKKCKSISELKSAIEESIQIINTPLGWRGRHLDDEI</sequence>
<accession>A0AAI8CI77</accession>
<dbReference type="EMBL" id="CP010992">
    <property type="protein sequence ID" value="AMO20671.1"/>
    <property type="molecule type" value="Genomic_DNA"/>
</dbReference>
<organism evidence="1 3">
    <name type="scientific">Flavobacterium columnare</name>
    <dbReference type="NCBI Taxonomy" id="996"/>
    <lineage>
        <taxon>Bacteria</taxon>
        <taxon>Pseudomonadati</taxon>
        <taxon>Bacteroidota</taxon>
        <taxon>Flavobacteriia</taxon>
        <taxon>Flavobacteriales</taxon>
        <taxon>Flavobacteriaceae</taxon>
        <taxon>Flavobacterium</taxon>
    </lineage>
</organism>
<dbReference type="AlphaFoldDB" id="A0AAI8CI77"/>